<dbReference type="PANTHER" id="PTHR43198">
    <property type="entry name" value="BIFUNCTIONAL TH2 PROTEIN"/>
    <property type="match status" value="1"/>
</dbReference>
<feature type="domain" description="Thiaminase-2/PQQC" evidence="2">
    <location>
        <begin position="12"/>
        <end position="211"/>
    </location>
</feature>
<organism evidence="3 4">
    <name type="scientific">Knoellia remsis</name>
    <dbReference type="NCBI Taxonomy" id="407159"/>
    <lineage>
        <taxon>Bacteria</taxon>
        <taxon>Bacillati</taxon>
        <taxon>Actinomycetota</taxon>
        <taxon>Actinomycetes</taxon>
        <taxon>Micrococcales</taxon>
        <taxon>Intrasporangiaceae</taxon>
        <taxon>Knoellia</taxon>
    </lineage>
</organism>
<dbReference type="GO" id="GO:0005829">
    <property type="term" value="C:cytosol"/>
    <property type="evidence" value="ECO:0007669"/>
    <property type="project" value="TreeGrafter"/>
</dbReference>
<name>A0A2T0V0L8_9MICO</name>
<dbReference type="PANTHER" id="PTHR43198:SF2">
    <property type="entry name" value="SI:CH1073-67J19.1-RELATED"/>
    <property type="match status" value="1"/>
</dbReference>
<protein>
    <submittedName>
        <fullName evidence="3">Thiaminase /4-amino-5-aminomethyl-2-methylpyrimidine deaminase</fullName>
    </submittedName>
</protein>
<dbReference type="Gene3D" id="1.20.910.10">
    <property type="entry name" value="Heme oxygenase-like"/>
    <property type="match status" value="1"/>
</dbReference>
<evidence type="ECO:0000313" key="4">
    <source>
        <dbReference type="Proteomes" id="UP000237822"/>
    </source>
</evidence>
<proteinExistence type="predicted"/>
<comment type="caution">
    <text evidence="3">The sequence shown here is derived from an EMBL/GenBank/DDBJ whole genome shotgun (WGS) entry which is preliminary data.</text>
</comment>
<accession>A0A2T0V0L8</accession>
<evidence type="ECO:0000313" key="3">
    <source>
        <dbReference type="EMBL" id="PRY63712.1"/>
    </source>
</evidence>
<dbReference type="Pfam" id="PF03070">
    <property type="entry name" value="TENA_THI-4"/>
    <property type="match status" value="1"/>
</dbReference>
<dbReference type="Proteomes" id="UP000237822">
    <property type="component" value="Unassembled WGS sequence"/>
</dbReference>
<keyword evidence="4" id="KW-1185">Reference proteome</keyword>
<dbReference type="RefSeq" id="WP_106296011.1">
    <property type="nucleotide sequence ID" value="NZ_PVTI01000001.1"/>
</dbReference>
<dbReference type="InterPro" id="IPR004305">
    <property type="entry name" value="Thiaminase-2/PQQC"/>
</dbReference>
<gene>
    <name evidence="3" type="ORF">BCF74_101110</name>
</gene>
<dbReference type="InterPro" id="IPR050967">
    <property type="entry name" value="Thiamine_Salvage_TenA"/>
</dbReference>
<evidence type="ECO:0000259" key="2">
    <source>
        <dbReference type="Pfam" id="PF03070"/>
    </source>
</evidence>
<dbReference type="EMBL" id="PVTI01000001">
    <property type="protein sequence ID" value="PRY63712.1"/>
    <property type="molecule type" value="Genomic_DNA"/>
</dbReference>
<sequence length="218" mass="23918">MTFSDDAWAAIAPIREAIDRLPLLVELEAGTLDRAVFDEYLAQDAHYLASYGRALALAASQSVDPDHLVFWAESARGAVIVERELHAAHVADFGATSPSPTCTAYTSYLLTLGTRGCYPELIAGILPCFWIYDDVGRRLKESVTARGDLADHPFGDWIGTYGDPEFAASTARAREIVDEAAAGSSPDVVARMHDAFATAARYEWMFWDAPMRLETWPV</sequence>
<comment type="pathway">
    <text evidence="1">Cofactor biosynthesis; thiamine diphosphate biosynthesis.</text>
</comment>
<dbReference type="InterPro" id="IPR016084">
    <property type="entry name" value="Haem_Oase-like_multi-hlx"/>
</dbReference>
<evidence type="ECO:0000256" key="1">
    <source>
        <dbReference type="ARBA" id="ARBA00004948"/>
    </source>
</evidence>
<reference evidence="3 4" key="1">
    <citation type="submission" date="2018-03" db="EMBL/GenBank/DDBJ databases">
        <title>Genomic Encyclopedia of Archaeal and Bacterial Type Strains, Phase II (KMG-II): from individual species to whole genera.</title>
        <authorList>
            <person name="Goeker M."/>
        </authorList>
    </citation>
    <scope>NUCLEOTIDE SEQUENCE [LARGE SCALE GENOMIC DNA]</scope>
    <source>
        <strain evidence="3 4">ATCC BAA-1496</strain>
    </source>
</reference>
<dbReference type="SUPFAM" id="SSF48613">
    <property type="entry name" value="Heme oxygenase-like"/>
    <property type="match status" value="1"/>
</dbReference>
<dbReference type="OrthoDB" id="34166at2"/>
<dbReference type="CDD" id="cd19365">
    <property type="entry name" value="TenA_C-like"/>
    <property type="match status" value="1"/>
</dbReference>
<dbReference type="AlphaFoldDB" id="A0A2T0V0L8"/>